<name>A0A1B7Z4I3_9FLAO</name>
<evidence type="ECO:0000313" key="2">
    <source>
        <dbReference type="Proteomes" id="UP000092164"/>
    </source>
</evidence>
<dbReference type="EMBL" id="LZFP01000034">
    <property type="protein sequence ID" value="OBR37604.1"/>
    <property type="molecule type" value="Genomic_DNA"/>
</dbReference>
<accession>A0A1B7Z4I3</accession>
<dbReference type="Proteomes" id="UP000092164">
    <property type="component" value="Unassembled WGS sequence"/>
</dbReference>
<dbReference type="STRING" id="1836467.BTR34_06735"/>
<organism evidence="1 2">
    <name type="scientific">Maribacter hydrothermalis</name>
    <dbReference type="NCBI Taxonomy" id="1836467"/>
    <lineage>
        <taxon>Bacteria</taxon>
        <taxon>Pseudomonadati</taxon>
        <taxon>Bacteroidota</taxon>
        <taxon>Flavobacteriia</taxon>
        <taxon>Flavobacteriales</taxon>
        <taxon>Flavobacteriaceae</taxon>
        <taxon>Maribacter</taxon>
    </lineage>
</organism>
<comment type="caution">
    <text evidence="1">The sequence shown here is derived from an EMBL/GenBank/DDBJ whole genome shotgun (WGS) entry which is preliminary data.</text>
</comment>
<gene>
    <name evidence="1" type="ORF">A9200_06495</name>
</gene>
<keyword evidence="2" id="KW-1185">Reference proteome</keyword>
<dbReference type="Gene3D" id="3.40.1420.30">
    <property type="match status" value="1"/>
</dbReference>
<sequence>MQLKITFAAFILCSHFGYSQYKYEREHRILKSQFPAEAISTITTYVPTFKRIKFYKETDSLKISYVAKLKKDKLWYGIEFDKESTLKNIEILIKPTDFPNDTYSNIVEYLNNTFYKYKIKKMKQQYPSSIDSLEKIFKNAFQNLILSTNNYELVVAGRKKKGYLDYEILFDADGNFKQIKTSLPTNYDHVLY</sequence>
<dbReference type="SUPFAM" id="SSF160574">
    <property type="entry name" value="BT0923-like"/>
    <property type="match status" value="1"/>
</dbReference>
<proteinExistence type="predicted"/>
<dbReference type="AlphaFoldDB" id="A0A1B7Z4I3"/>
<reference evidence="2" key="1">
    <citation type="submission" date="2016-06" db="EMBL/GenBank/DDBJ databases">
        <authorList>
            <person name="Zhan P."/>
        </authorList>
    </citation>
    <scope>NUCLEOTIDE SEQUENCE [LARGE SCALE GENOMIC DNA]</scope>
    <source>
        <strain evidence="2">T28</strain>
    </source>
</reference>
<dbReference type="KEGG" id="mart:BTR34_06735"/>
<protein>
    <submittedName>
        <fullName evidence="1">Uncharacterized protein</fullName>
    </submittedName>
</protein>
<dbReference type="OrthoDB" id="943438at2"/>
<evidence type="ECO:0000313" key="1">
    <source>
        <dbReference type="EMBL" id="OBR37604.1"/>
    </source>
</evidence>